<dbReference type="PANTHER" id="PTHR30632">
    <property type="entry name" value="MOLYBDATE-BINDING PERIPLASMIC PROTEIN"/>
    <property type="match status" value="1"/>
</dbReference>
<feature type="region of interest" description="Disordered" evidence="5">
    <location>
        <begin position="27"/>
        <end position="50"/>
    </location>
</feature>
<keyword evidence="2 4" id="KW-0479">Metal-binding</keyword>
<name>A0A1M6MU37_9FIRM</name>
<dbReference type="SUPFAM" id="SSF53850">
    <property type="entry name" value="Periplasmic binding protein-like II"/>
    <property type="match status" value="1"/>
</dbReference>
<evidence type="ECO:0000256" key="5">
    <source>
        <dbReference type="SAM" id="MobiDB-lite"/>
    </source>
</evidence>
<evidence type="ECO:0000256" key="4">
    <source>
        <dbReference type="PIRSR" id="PIRSR004846-1"/>
    </source>
</evidence>
<dbReference type="NCBIfam" id="TIGR01256">
    <property type="entry name" value="modA"/>
    <property type="match status" value="1"/>
</dbReference>
<feature type="signal peptide" evidence="6">
    <location>
        <begin position="1"/>
        <end position="21"/>
    </location>
</feature>
<gene>
    <name evidence="7" type="ORF">SAMN02745751_03585</name>
</gene>
<dbReference type="InterPro" id="IPR005950">
    <property type="entry name" value="ModA"/>
</dbReference>
<feature type="binding site" evidence="4">
    <location>
        <position position="92"/>
    </location>
    <ligand>
        <name>molybdate</name>
        <dbReference type="ChEBI" id="CHEBI:36264"/>
    </ligand>
</feature>
<dbReference type="GO" id="GO:0030973">
    <property type="term" value="F:molybdate ion binding"/>
    <property type="evidence" value="ECO:0007669"/>
    <property type="project" value="TreeGrafter"/>
</dbReference>
<dbReference type="RefSeq" id="WP_073051008.1">
    <property type="nucleotide sequence ID" value="NZ_FQZL01000049.1"/>
</dbReference>
<evidence type="ECO:0000256" key="1">
    <source>
        <dbReference type="ARBA" id="ARBA00009175"/>
    </source>
</evidence>
<accession>A0A1M6MU37</accession>
<evidence type="ECO:0000313" key="7">
    <source>
        <dbReference type="EMBL" id="SHJ86899.1"/>
    </source>
</evidence>
<dbReference type="CDD" id="cd13517">
    <property type="entry name" value="PBP2_ModA3_like"/>
    <property type="match status" value="1"/>
</dbReference>
<dbReference type="OrthoDB" id="9786399at2"/>
<evidence type="ECO:0000313" key="8">
    <source>
        <dbReference type="Proteomes" id="UP000184052"/>
    </source>
</evidence>
<dbReference type="InterPro" id="IPR050682">
    <property type="entry name" value="ModA/WtpA"/>
</dbReference>
<organism evidence="7 8">
    <name type="scientific">Dethiosulfatibacter aminovorans DSM 17477</name>
    <dbReference type="NCBI Taxonomy" id="1121476"/>
    <lineage>
        <taxon>Bacteria</taxon>
        <taxon>Bacillati</taxon>
        <taxon>Bacillota</taxon>
        <taxon>Tissierellia</taxon>
        <taxon>Dethiosulfatibacter</taxon>
    </lineage>
</organism>
<evidence type="ECO:0000256" key="3">
    <source>
        <dbReference type="ARBA" id="ARBA00022729"/>
    </source>
</evidence>
<sequence length="282" mass="30705">MNKKRILALVLVLILVLSAMAGCTGSNAADTSGNQDSNDSEENTALVEENTENEAETLIVYCGAGLRKPMDEIAQIYEEKFNVKIEYSYAGSAQNLSQIELMQEGDLYVPGAYSYYESAKEKGFTENAQKVVYHIPVIAVPAGNPANITCLADLANPGVKVVLGDERSAAIGKVSQKILEKSGILEQVEENVVAKDATVNEVLVHVSMKQADACIIWEDNVSGVEEVEIVEITEENNMIKTIPVCVLTFSEKKDIAGQFSDYLVSEEGVKIFEKHGFKAITE</sequence>
<dbReference type="Pfam" id="PF13531">
    <property type="entry name" value="SBP_bac_11"/>
    <property type="match status" value="1"/>
</dbReference>
<feature type="binding site" evidence="4">
    <location>
        <position position="199"/>
    </location>
    <ligand>
        <name>molybdate</name>
        <dbReference type="ChEBI" id="CHEBI:36264"/>
    </ligand>
</feature>
<dbReference type="AlphaFoldDB" id="A0A1M6MU37"/>
<comment type="similarity">
    <text evidence="1">Belongs to the bacterial solute-binding protein ModA family.</text>
</comment>
<dbReference type="STRING" id="1121476.SAMN02745751_03585"/>
<dbReference type="Proteomes" id="UP000184052">
    <property type="component" value="Unassembled WGS sequence"/>
</dbReference>
<dbReference type="PROSITE" id="PS51257">
    <property type="entry name" value="PROKAR_LIPOPROTEIN"/>
    <property type="match status" value="1"/>
</dbReference>
<protein>
    <submittedName>
        <fullName evidence="7">Molybdate transport system substrate-binding protein</fullName>
    </submittedName>
</protein>
<keyword evidence="3 6" id="KW-0732">Signal</keyword>
<dbReference type="GO" id="GO:0015689">
    <property type="term" value="P:molybdate ion transport"/>
    <property type="evidence" value="ECO:0007669"/>
    <property type="project" value="InterPro"/>
</dbReference>
<evidence type="ECO:0000256" key="2">
    <source>
        <dbReference type="ARBA" id="ARBA00022723"/>
    </source>
</evidence>
<dbReference type="Gene3D" id="3.40.190.10">
    <property type="entry name" value="Periplasmic binding protein-like II"/>
    <property type="match status" value="2"/>
</dbReference>
<dbReference type="GO" id="GO:0046872">
    <property type="term" value="F:metal ion binding"/>
    <property type="evidence" value="ECO:0007669"/>
    <property type="project" value="UniProtKB-KW"/>
</dbReference>
<dbReference type="EMBL" id="FQZL01000049">
    <property type="protein sequence ID" value="SHJ86899.1"/>
    <property type="molecule type" value="Genomic_DNA"/>
</dbReference>
<proteinExistence type="inferred from homology"/>
<dbReference type="PIRSF" id="PIRSF004846">
    <property type="entry name" value="ModA"/>
    <property type="match status" value="1"/>
</dbReference>
<reference evidence="7 8" key="1">
    <citation type="submission" date="2016-11" db="EMBL/GenBank/DDBJ databases">
        <authorList>
            <person name="Jaros S."/>
            <person name="Januszkiewicz K."/>
            <person name="Wedrychowicz H."/>
        </authorList>
    </citation>
    <scope>NUCLEOTIDE SEQUENCE [LARGE SCALE GENOMIC DNA]</scope>
    <source>
        <strain evidence="7 8">DSM 17477</strain>
    </source>
</reference>
<feature type="compositionally biased region" description="Polar residues" evidence="5">
    <location>
        <begin position="27"/>
        <end position="37"/>
    </location>
</feature>
<evidence type="ECO:0000256" key="6">
    <source>
        <dbReference type="SAM" id="SignalP"/>
    </source>
</evidence>
<feature type="chain" id="PRO_5038346488" evidence="6">
    <location>
        <begin position="22"/>
        <end position="282"/>
    </location>
</feature>
<keyword evidence="4" id="KW-0500">Molybdenum</keyword>
<dbReference type="PANTHER" id="PTHR30632:SF0">
    <property type="entry name" value="SULFATE-BINDING PROTEIN"/>
    <property type="match status" value="1"/>
</dbReference>
<keyword evidence="8" id="KW-1185">Reference proteome</keyword>